<feature type="domain" description="4Fe-4S ferredoxin-type" evidence="4">
    <location>
        <begin position="321"/>
        <end position="351"/>
    </location>
</feature>
<dbReference type="Pfam" id="PF12838">
    <property type="entry name" value="Fer4_7"/>
    <property type="match status" value="1"/>
</dbReference>
<name>A0A5K7ZS02_9BACT</name>
<dbReference type="InterPro" id="IPR017896">
    <property type="entry name" value="4Fe4S_Fe-S-bd"/>
</dbReference>
<dbReference type="PROSITE" id="PS00198">
    <property type="entry name" value="4FE4S_FER_1"/>
    <property type="match status" value="1"/>
</dbReference>
<dbReference type="GO" id="GO:0046872">
    <property type="term" value="F:metal ion binding"/>
    <property type="evidence" value="ECO:0007669"/>
    <property type="project" value="UniProtKB-KW"/>
</dbReference>
<dbReference type="InterPro" id="IPR017900">
    <property type="entry name" value="4Fe4S_Fe_S_CS"/>
</dbReference>
<reference evidence="5 6" key="1">
    <citation type="submission" date="2019-11" db="EMBL/GenBank/DDBJ databases">
        <title>Comparative genomics of hydrocarbon-degrading Desulfosarcina strains.</title>
        <authorList>
            <person name="Watanabe M."/>
            <person name="Kojima H."/>
            <person name="Fukui M."/>
        </authorList>
    </citation>
    <scope>NUCLEOTIDE SEQUENCE [LARGE SCALE GENOMIC DNA]</scope>
    <source>
        <strain evidence="5 6">28bB2T</strain>
    </source>
</reference>
<dbReference type="RefSeq" id="WP_155323303.1">
    <property type="nucleotide sequence ID" value="NZ_AP021876.1"/>
</dbReference>
<proteinExistence type="predicted"/>
<dbReference type="KEGG" id="dov:DSCO28_35540"/>
<dbReference type="SUPFAM" id="SSF54862">
    <property type="entry name" value="4Fe-4S ferredoxins"/>
    <property type="match status" value="1"/>
</dbReference>
<dbReference type="Proteomes" id="UP000425960">
    <property type="component" value="Chromosome"/>
</dbReference>
<evidence type="ECO:0000313" key="5">
    <source>
        <dbReference type="EMBL" id="BBO82988.1"/>
    </source>
</evidence>
<keyword evidence="3" id="KW-0411">Iron-sulfur</keyword>
<dbReference type="AlphaFoldDB" id="A0A5K7ZS02"/>
<evidence type="ECO:0000313" key="6">
    <source>
        <dbReference type="Proteomes" id="UP000425960"/>
    </source>
</evidence>
<gene>
    <name evidence="5" type="ORF">DSCO28_35540</name>
</gene>
<evidence type="ECO:0000259" key="4">
    <source>
        <dbReference type="PROSITE" id="PS51379"/>
    </source>
</evidence>
<evidence type="ECO:0000256" key="2">
    <source>
        <dbReference type="ARBA" id="ARBA00023004"/>
    </source>
</evidence>
<accession>A0A5K7ZS02</accession>
<dbReference type="EMBL" id="AP021876">
    <property type="protein sequence ID" value="BBO82988.1"/>
    <property type="molecule type" value="Genomic_DNA"/>
</dbReference>
<dbReference type="GO" id="GO:0051536">
    <property type="term" value="F:iron-sulfur cluster binding"/>
    <property type="evidence" value="ECO:0007669"/>
    <property type="project" value="UniProtKB-KW"/>
</dbReference>
<sequence length="438" mass="48860">MAHIVTQSAYDRLTERLNRFPQGAPPSELLTRILAVLFNQRDAELVSLLPVKPFTVATAARVWHLPENETRRILDRLADKALLVDMEVNGAMNYVLPPPMAGFFEFAMMRVREDIDQPLLAELFYEYLNVEEDFVRTLFTEGETQLGRAFVDETVLSEANALFVLDWERASEVIRTASHRGVSTCYCRHKMLHLERGCDAPLDICMTFNTAAASLIRHGHARAVTVSECMERLAMAREHHLVQFGENVRQGVNFICNCCGCCCEAMLAARRFAIMHPVHTTGFLPQVNTDSCNGCGKCVERCPVAAMSLVSANDPHHPKRKVAQVDAGHCLGCGVCLSACTKTASLTLQRRPRRVLTPLNTIHRSVIMAVERGKLQHLLFDNRVLWHHRALSVVVGAILRLPPVKRALATDQVKSRYLEALALHYSGCLSVDVSPPSA</sequence>
<evidence type="ECO:0000256" key="1">
    <source>
        <dbReference type="ARBA" id="ARBA00022723"/>
    </source>
</evidence>
<organism evidence="5 6">
    <name type="scientific">Desulfosarcina ovata subsp. sediminis</name>
    <dbReference type="NCBI Taxonomy" id="885957"/>
    <lineage>
        <taxon>Bacteria</taxon>
        <taxon>Pseudomonadati</taxon>
        <taxon>Thermodesulfobacteriota</taxon>
        <taxon>Desulfobacteria</taxon>
        <taxon>Desulfobacterales</taxon>
        <taxon>Desulfosarcinaceae</taxon>
        <taxon>Desulfosarcina</taxon>
    </lineage>
</organism>
<dbReference type="PROSITE" id="PS51379">
    <property type="entry name" value="4FE4S_FER_2"/>
    <property type="match status" value="2"/>
</dbReference>
<keyword evidence="1" id="KW-0479">Metal-binding</keyword>
<feature type="domain" description="4Fe-4S ferredoxin-type" evidence="4">
    <location>
        <begin position="283"/>
        <end position="312"/>
    </location>
</feature>
<evidence type="ECO:0000256" key="3">
    <source>
        <dbReference type="ARBA" id="ARBA00023014"/>
    </source>
</evidence>
<keyword evidence="2" id="KW-0408">Iron</keyword>
<protein>
    <submittedName>
        <fullName evidence="5">(Fe-S)-binding protein</fullName>
    </submittedName>
</protein>
<dbReference type="Gene3D" id="3.30.70.3270">
    <property type="match status" value="1"/>
</dbReference>